<dbReference type="EMBL" id="BK016227">
    <property type="protein sequence ID" value="DAG03337.1"/>
    <property type="molecule type" value="Genomic_DNA"/>
</dbReference>
<proteinExistence type="predicted"/>
<evidence type="ECO:0000313" key="3">
    <source>
        <dbReference type="EMBL" id="DAG03337.1"/>
    </source>
</evidence>
<reference evidence="3" key="1">
    <citation type="journal article" date="2021" name="Proc. Natl. Acad. Sci. U.S.A.">
        <title>A Catalog of Tens of Thousands of Viruses from Human Metagenomes Reveals Hidden Associations with Chronic Diseases.</title>
        <authorList>
            <person name="Tisza M.J."/>
            <person name="Buck C.B."/>
        </authorList>
    </citation>
    <scope>NUCLEOTIDE SEQUENCE</scope>
    <source>
        <strain evidence="3">Ct6rT12</strain>
    </source>
</reference>
<evidence type="ECO:0000256" key="1">
    <source>
        <dbReference type="SAM" id="Coils"/>
    </source>
</evidence>
<organism evidence="3">
    <name type="scientific">Siphoviridae sp. ct6rT12</name>
    <dbReference type="NCBI Taxonomy" id="2825346"/>
    <lineage>
        <taxon>Viruses</taxon>
        <taxon>Duplodnaviria</taxon>
        <taxon>Heunggongvirae</taxon>
        <taxon>Uroviricota</taxon>
        <taxon>Caudoviricetes</taxon>
    </lineage>
</organism>
<keyword evidence="1" id="KW-0175">Coiled coil</keyword>
<feature type="coiled-coil region" evidence="1">
    <location>
        <begin position="49"/>
        <end position="76"/>
    </location>
</feature>
<keyword evidence="2" id="KW-1133">Transmembrane helix</keyword>
<accession>A0A8S5V9A8</accession>
<keyword evidence="2" id="KW-0472">Membrane</keyword>
<sequence>MTLVEKITLGLQILGVIGIVFGGALKIWHTYLMREIDGKVDKKVMLKFEELQNIKNENLEKRIEILEKHITETMTEIKEDIKDINRHMINCRMERK</sequence>
<protein>
    <submittedName>
        <fullName evidence="3">Shock protein B</fullName>
    </submittedName>
</protein>
<keyword evidence="2" id="KW-0812">Transmembrane</keyword>
<feature type="transmembrane region" description="Helical" evidence="2">
    <location>
        <begin position="6"/>
        <end position="25"/>
    </location>
</feature>
<evidence type="ECO:0000256" key="2">
    <source>
        <dbReference type="SAM" id="Phobius"/>
    </source>
</evidence>
<name>A0A8S5V9A8_9CAUD</name>